<evidence type="ECO:0000256" key="2">
    <source>
        <dbReference type="ARBA" id="ARBA00022473"/>
    </source>
</evidence>
<keyword evidence="4 6" id="KW-0175">Coiled coil</keyword>
<comment type="similarity">
    <text evidence="1">Belongs to the FLX family.</text>
</comment>
<gene>
    <name evidence="8" type="ORF">RND81_01G061700</name>
</gene>
<reference evidence="8" key="1">
    <citation type="submission" date="2024-03" db="EMBL/GenBank/DDBJ databases">
        <title>WGS assembly of Saponaria officinalis var. Norfolk2.</title>
        <authorList>
            <person name="Jenkins J."/>
            <person name="Shu S."/>
            <person name="Grimwood J."/>
            <person name="Barry K."/>
            <person name="Goodstein D."/>
            <person name="Schmutz J."/>
            <person name="Leebens-Mack J."/>
            <person name="Osbourn A."/>
        </authorList>
    </citation>
    <scope>NUCLEOTIDE SEQUENCE [LARGE SCALE GENOMIC DNA]</scope>
    <source>
        <strain evidence="8">JIC</strain>
    </source>
</reference>
<evidence type="ECO:0000256" key="4">
    <source>
        <dbReference type="ARBA" id="ARBA00023054"/>
    </source>
</evidence>
<organism evidence="8 9">
    <name type="scientific">Saponaria officinalis</name>
    <name type="common">Common soapwort</name>
    <name type="synonym">Lychnis saponaria</name>
    <dbReference type="NCBI Taxonomy" id="3572"/>
    <lineage>
        <taxon>Eukaryota</taxon>
        <taxon>Viridiplantae</taxon>
        <taxon>Streptophyta</taxon>
        <taxon>Embryophyta</taxon>
        <taxon>Tracheophyta</taxon>
        <taxon>Spermatophyta</taxon>
        <taxon>Magnoliopsida</taxon>
        <taxon>eudicotyledons</taxon>
        <taxon>Gunneridae</taxon>
        <taxon>Pentapetalae</taxon>
        <taxon>Caryophyllales</taxon>
        <taxon>Caryophyllaceae</taxon>
        <taxon>Caryophylleae</taxon>
        <taxon>Saponaria</taxon>
    </lineage>
</organism>
<keyword evidence="2" id="KW-0217">Developmental protein</keyword>
<accession>A0AAW1N610</accession>
<dbReference type="InterPro" id="IPR040353">
    <property type="entry name" value="FLX/FLX-like"/>
</dbReference>
<evidence type="ECO:0000256" key="1">
    <source>
        <dbReference type="ARBA" id="ARBA00005405"/>
    </source>
</evidence>
<name>A0AAW1N610_SAPOF</name>
<protein>
    <recommendedName>
        <fullName evidence="10">Protein FLX-like 3</fullName>
    </recommendedName>
</protein>
<dbReference type="PANTHER" id="PTHR33405:SF20">
    <property type="entry name" value="PROTEIN FLX-LIKE 3"/>
    <property type="match status" value="1"/>
</dbReference>
<evidence type="ECO:0008006" key="10">
    <source>
        <dbReference type="Google" id="ProtNLM"/>
    </source>
</evidence>
<comment type="caution">
    <text evidence="8">The sequence shown here is derived from an EMBL/GenBank/DDBJ whole genome shotgun (WGS) entry which is preliminary data.</text>
</comment>
<evidence type="ECO:0000313" key="8">
    <source>
        <dbReference type="EMBL" id="KAK9755949.1"/>
    </source>
</evidence>
<evidence type="ECO:0000256" key="5">
    <source>
        <dbReference type="ARBA" id="ARBA00023089"/>
    </source>
</evidence>
<feature type="coiled-coil region" evidence="6">
    <location>
        <begin position="134"/>
        <end position="234"/>
    </location>
</feature>
<dbReference type="AlphaFoldDB" id="A0AAW1N610"/>
<keyword evidence="9" id="KW-1185">Reference proteome</keyword>
<evidence type="ECO:0000256" key="7">
    <source>
        <dbReference type="SAM" id="MobiDB-lite"/>
    </source>
</evidence>
<dbReference type="EMBL" id="JBDFQZ010000001">
    <property type="protein sequence ID" value="KAK9755949.1"/>
    <property type="molecule type" value="Genomic_DNA"/>
</dbReference>
<sequence>MRLYYDATGRSLRMSGRNRMPRDGFNDRRRGPPTEYIVPGPILRAPPHHPAILEEEIQIQRSEMRKLLDDNRRLAEDRVALQRELGAAREEIHHMNRAISDIRSEQELHSRDLIEKGLKLEADLRASEGFKKDAVQLRSEVQKLEKIRQELVAQAQSFSKDLAKLKADNQQIPRLKAEIDGLQQELMHTRAGIDYEKKAKLGLMEQRQAMENNLISMARELEKLKAELTSSSARPWAAGGSYEMKLNSPEGGGGYPAHYGNPYGHHMAATDKAPLYGSASAAWSGMEKPRGSRR</sequence>
<proteinExistence type="inferred from homology"/>
<evidence type="ECO:0000313" key="9">
    <source>
        <dbReference type="Proteomes" id="UP001443914"/>
    </source>
</evidence>
<evidence type="ECO:0000256" key="6">
    <source>
        <dbReference type="SAM" id="Coils"/>
    </source>
</evidence>
<keyword evidence="5" id="KW-0287">Flowering</keyword>
<keyword evidence="3" id="KW-0221">Differentiation</keyword>
<evidence type="ECO:0000256" key="3">
    <source>
        <dbReference type="ARBA" id="ARBA00022782"/>
    </source>
</evidence>
<feature type="coiled-coil region" evidence="6">
    <location>
        <begin position="57"/>
        <end position="98"/>
    </location>
</feature>
<feature type="region of interest" description="Disordered" evidence="7">
    <location>
        <begin position="14"/>
        <end position="33"/>
    </location>
</feature>
<dbReference type="Proteomes" id="UP001443914">
    <property type="component" value="Unassembled WGS sequence"/>
</dbReference>
<dbReference type="GO" id="GO:0030154">
    <property type="term" value="P:cell differentiation"/>
    <property type="evidence" value="ECO:0007669"/>
    <property type="project" value="UniProtKB-KW"/>
</dbReference>
<feature type="compositionally biased region" description="Basic and acidic residues" evidence="7">
    <location>
        <begin position="20"/>
        <end position="32"/>
    </location>
</feature>
<dbReference type="PANTHER" id="PTHR33405">
    <property type="entry name" value="PROTEIN FLX-LIKE 2"/>
    <property type="match status" value="1"/>
</dbReference>
<dbReference type="GO" id="GO:0009908">
    <property type="term" value="P:flower development"/>
    <property type="evidence" value="ECO:0007669"/>
    <property type="project" value="UniProtKB-KW"/>
</dbReference>